<dbReference type="OrthoDB" id="5549158at2759"/>
<dbReference type="AlphaFoldDB" id="A0A9W8ASR3"/>
<proteinExistence type="predicted"/>
<protein>
    <recommendedName>
        <fullName evidence="3">Mediator complex subunit 5</fullName>
    </recommendedName>
</protein>
<name>A0A9W8ASR3_9FUNG</name>
<evidence type="ECO:0008006" key="3">
    <source>
        <dbReference type="Google" id="ProtNLM"/>
    </source>
</evidence>
<sequence length="1160" mass="128583">MPVTITATAITLAAWSEQLTAQEWLKLLQDHYNTLPTAEVRTQQTQAMVDTLIERLDAGPLLSPQVSDYINAAVVGIPSETGHRGTESGDPSQPLQKSWFTLPLAVFLDQVTLWYARYPGTSAEHLSHYVQNIVALLLRWCQLGKPVCFLQVESPHQEDDSPDYSNQLADPLVVEKWLLLVNAMVECVFEQIPKWLQEVTMGTGSDIMMVVDNPETNDGLDTMASPVKTEPLSDKVGQSNAPTEVPMTNATDLQSQLLERIRFVCLFLSQWLQTQWAPFERQVTRQGPQNPTLVKAWTILEDRMDKLRNLLQSNHDQFLGDDCVYRLLMTLREHGHVNRGDKSTEGMTAIWARLHYVPRTRLDLGCNQAMPNVSINFLLAQVVSCMSFVPDLVLATRLATIQTLQGLSDQELYLECWLGALRGLAEVNAQELSLAKLHRIQVWRALLFTKLPSTLYYLIYAASPDADPTVNTLVYRDNVTNRLMAMERVIFQLTFYKQLVHGCRTPDAISSSDVVTMISRICIRKEIVRPEFVLEASAKFPADESLEASLLVHTDTGLLMSNLASNPTTEACREFIMSAFVDFANQQNYVEAVAQVLTLWTKNRQFKALAVLCELLQDNLPLVYVIQLLQPIRSVIETLKEACESFSLGMPSDLHPTEANSVPMDMDNPEANPDADAFPHYLDFQHILILLLRITNQPCLLSLPISLGQATPVIDRWLHQYRIGEFEGSQLATVSTPADSTIPACPTLSQDTVDQWFSSIFTTDQPPTALPLTLFRECSPLQWLQLAPQLVTRAAYAVVTQGLSESHLTSFLKLVADSPASFGLVGVIRSLSCLATRLGHKNPAFSTSLRELLEYEGLSQSLLATTGPEVLTILKYDTELGVNLWTVQAKLLPYANANSYLAPALDTDQLVTQLNDTVTCIGQAGNKRITDPVAKSRALNHAIPSATGMMDINLFVHVVALFGPRVFILQLLEGLRTSPVIQVLVRVSELVACLVTVPLGPSGTSGGDAGKPGLVEELFNAVLPAWMQEHSPLTYHQEVAVGLLIWYTGVLEMNGQHVPRADAKEDQVTCAVNTFHRLDPSSSGQAALINFLRWYLVGITQLTPADSPMNSGSTFGTRNRDVNQLSSTGVLDVLLLHTPTCYWVSQVYDDIADGDDRSTP</sequence>
<comment type="caution">
    <text evidence="1">The sequence shown here is derived from an EMBL/GenBank/DDBJ whole genome shotgun (WGS) entry which is preliminary data.</text>
</comment>
<reference evidence="1" key="1">
    <citation type="submission" date="2022-07" db="EMBL/GenBank/DDBJ databases">
        <title>Phylogenomic reconstructions and comparative analyses of Kickxellomycotina fungi.</title>
        <authorList>
            <person name="Reynolds N.K."/>
            <person name="Stajich J.E."/>
            <person name="Barry K."/>
            <person name="Grigoriev I.V."/>
            <person name="Crous P."/>
            <person name="Smith M.E."/>
        </authorList>
    </citation>
    <scope>NUCLEOTIDE SEQUENCE</scope>
    <source>
        <strain evidence="1">RSA 1196</strain>
    </source>
</reference>
<keyword evidence="2" id="KW-1185">Reference proteome</keyword>
<evidence type="ECO:0000313" key="1">
    <source>
        <dbReference type="EMBL" id="KAJ1968429.1"/>
    </source>
</evidence>
<organism evidence="1 2">
    <name type="scientific">Dispira parvispora</name>
    <dbReference type="NCBI Taxonomy" id="1520584"/>
    <lineage>
        <taxon>Eukaryota</taxon>
        <taxon>Fungi</taxon>
        <taxon>Fungi incertae sedis</taxon>
        <taxon>Zoopagomycota</taxon>
        <taxon>Kickxellomycotina</taxon>
        <taxon>Dimargaritomycetes</taxon>
        <taxon>Dimargaritales</taxon>
        <taxon>Dimargaritaceae</taxon>
        <taxon>Dispira</taxon>
    </lineage>
</organism>
<dbReference type="Proteomes" id="UP001150925">
    <property type="component" value="Unassembled WGS sequence"/>
</dbReference>
<evidence type="ECO:0000313" key="2">
    <source>
        <dbReference type="Proteomes" id="UP001150925"/>
    </source>
</evidence>
<accession>A0A9W8ASR3</accession>
<dbReference type="EMBL" id="JANBPY010000185">
    <property type="protein sequence ID" value="KAJ1968429.1"/>
    <property type="molecule type" value="Genomic_DNA"/>
</dbReference>
<gene>
    <name evidence="1" type="ORF">IWQ62_001253</name>
</gene>